<dbReference type="AlphaFoldDB" id="A0A0E0HYT4"/>
<evidence type="ECO:0000256" key="1">
    <source>
        <dbReference type="SAM" id="MobiDB-lite"/>
    </source>
</evidence>
<accession>A0A0E0HYT4</accession>
<dbReference type="HOGENOM" id="CLU_1605275_0_0_1"/>
<name>A0A0E0HYT4_ORYNI</name>
<reference evidence="2" key="1">
    <citation type="submission" date="2015-04" db="UniProtKB">
        <authorList>
            <consortium name="EnsemblPlants"/>
        </authorList>
    </citation>
    <scope>IDENTIFICATION</scope>
    <source>
        <strain evidence="2">SL10</strain>
    </source>
</reference>
<proteinExistence type="predicted"/>
<keyword evidence="3" id="KW-1185">Reference proteome</keyword>
<protein>
    <submittedName>
        <fullName evidence="2">Uncharacterized protein</fullName>
    </submittedName>
</protein>
<dbReference type="OMA" id="RRNGAPM"/>
<evidence type="ECO:0000313" key="3">
    <source>
        <dbReference type="Proteomes" id="UP000006591"/>
    </source>
</evidence>
<feature type="region of interest" description="Disordered" evidence="1">
    <location>
        <begin position="1"/>
        <end position="45"/>
    </location>
</feature>
<dbReference type="EnsemblPlants" id="ONIVA07G07840.1">
    <property type="protein sequence ID" value="ONIVA07G07840.1"/>
    <property type="gene ID" value="ONIVA07G07840"/>
</dbReference>
<organism evidence="2">
    <name type="scientific">Oryza nivara</name>
    <name type="common">Indian wild rice</name>
    <name type="synonym">Oryza sativa f. spontanea</name>
    <dbReference type="NCBI Taxonomy" id="4536"/>
    <lineage>
        <taxon>Eukaryota</taxon>
        <taxon>Viridiplantae</taxon>
        <taxon>Streptophyta</taxon>
        <taxon>Embryophyta</taxon>
        <taxon>Tracheophyta</taxon>
        <taxon>Spermatophyta</taxon>
        <taxon>Magnoliopsida</taxon>
        <taxon>Liliopsida</taxon>
        <taxon>Poales</taxon>
        <taxon>Poaceae</taxon>
        <taxon>BOP clade</taxon>
        <taxon>Oryzoideae</taxon>
        <taxon>Oryzeae</taxon>
        <taxon>Oryzinae</taxon>
        <taxon>Oryza</taxon>
    </lineage>
</organism>
<sequence length="191" mass="20030">MATSSRAWCTGEPGGQLRPNRRRRRRGNASEEAGRGRGVLTKRRNNVKGDAWSSAGKDFEVAFLREEDAEVLREPVKAKGAVEQREVASTGGKKWSKASLVVVVRVARRNGAPMVGTDGEAVVGALLGTAELVEVAAWLGVVGNDSKRRPELVKVMVAQVGGGGGGLVVVCGPGVVAGVRCCKVMLTVQVA</sequence>
<dbReference type="Proteomes" id="UP000006591">
    <property type="component" value="Chromosome 7"/>
</dbReference>
<evidence type="ECO:0000313" key="2">
    <source>
        <dbReference type="EnsemblPlants" id="ONIVA07G07840.1"/>
    </source>
</evidence>
<reference evidence="2" key="2">
    <citation type="submission" date="2018-04" db="EMBL/GenBank/DDBJ databases">
        <title>OnivRS2 (Oryza nivara Reference Sequence Version 2).</title>
        <authorList>
            <person name="Zhang J."/>
            <person name="Kudrna D."/>
            <person name="Lee S."/>
            <person name="Talag J."/>
            <person name="Rajasekar S."/>
            <person name="Welchert J."/>
            <person name="Hsing Y.-I."/>
            <person name="Wing R.A."/>
        </authorList>
    </citation>
    <scope>NUCLEOTIDE SEQUENCE [LARGE SCALE GENOMIC DNA]</scope>
    <source>
        <strain evidence="2">SL10</strain>
    </source>
</reference>
<dbReference type="Gramene" id="ONIVA07G07840.1">
    <property type="protein sequence ID" value="ONIVA07G07840.1"/>
    <property type="gene ID" value="ONIVA07G07840"/>
</dbReference>